<proteinExistence type="predicted"/>
<evidence type="ECO:0000313" key="7">
    <source>
        <dbReference type="EMBL" id="MCZ4520954.1"/>
    </source>
</evidence>
<sequence length="575" mass="62542">MGTTGVGTMTQVANRTDGLREWQREAFEAWKSNGYRAIVEAVTGTGKTHVGLAAVLDSVSRGRQAMVVVPSIDLLEQWYTSMVSALPSVRIGRRGNGHSDVFRQYDVIITTIQSAVRAGAPMPRSGSLLVADEVHRYGAGSFAKVLTSRFEERLGLTATLERQDDGVDTHLLPYFENLVKGCDTARGRRDKILAPVRVMTVAVPFSPAEVNRFQELDDQAKSLRNKLIFDYGCTSDPFGEFMKTAVELSKERHLPASRVASKYLSAFSKRRALLADCEGKLQALAAITPGLAKSERSIVFSETKESALAGANVLKAGGIAAHQYSSQLDRVGRTRILKQFRSGELTSLVAPRVLDEGIDVPAVDVGVIIASSSSKRQMIQRMGRILRLKPDGRPAAFVIMYVAGTMEDPNLGAHEAFLDELIGVAEEVVDVDLADAAAVLGNWLDQSVPTVPTPAIALKPIEPIVVPESTMIPTTRPSSSAVSKSLTVKEILTEARYASPDMLDGILRCMAAIDVRESMVLIKRYGVDGAKPRSLSQVAVETRVKRAIVDQLEKRGLRSLEREAGRLLNELARSM</sequence>
<dbReference type="CDD" id="cd17926">
    <property type="entry name" value="DEXHc_RE"/>
    <property type="match status" value="1"/>
</dbReference>
<dbReference type="InterPro" id="IPR036388">
    <property type="entry name" value="WH-like_DNA-bd_sf"/>
</dbReference>
<reference evidence="7" key="1">
    <citation type="submission" date="2022-12" db="EMBL/GenBank/DDBJ databases">
        <authorList>
            <person name="Krivoruchko A.V."/>
            <person name="Elkin A."/>
        </authorList>
    </citation>
    <scope>NUCLEOTIDE SEQUENCE</scope>
    <source>
        <strain evidence="7">IEGM 1391</strain>
    </source>
</reference>
<feature type="domain" description="Helicase C-terminal" evidence="6">
    <location>
        <begin position="280"/>
        <end position="437"/>
    </location>
</feature>
<keyword evidence="8" id="KW-1185">Reference proteome</keyword>
<dbReference type="SMART" id="SM00490">
    <property type="entry name" value="HELICc"/>
    <property type="match status" value="1"/>
</dbReference>
<dbReference type="PROSITE" id="PS51194">
    <property type="entry name" value="HELICASE_CTER"/>
    <property type="match status" value="1"/>
</dbReference>
<dbReference type="InterPro" id="IPR013324">
    <property type="entry name" value="RNA_pol_sigma_r3/r4-like"/>
</dbReference>
<accession>A0ABT4MJU0</accession>
<dbReference type="SUPFAM" id="SSF52540">
    <property type="entry name" value="P-loop containing nucleoside triphosphate hydrolases"/>
    <property type="match status" value="1"/>
</dbReference>
<dbReference type="InterPro" id="IPR050615">
    <property type="entry name" value="ATP-dep_DNA_Helicase"/>
</dbReference>
<evidence type="ECO:0000259" key="5">
    <source>
        <dbReference type="PROSITE" id="PS51192"/>
    </source>
</evidence>
<dbReference type="PANTHER" id="PTHR11274:SF0">
    <property type="entry name" value="GENERAL TRANSCRIPTION AND DNA REPAIR FACTOR IIH HELICASE SUBUNIT XPB"/>
    <property type="match status" value="1"/>
</dbReference>
<gene>
    <name evidence="7" type="ORF">O4220_20780</name>
</gene>
<keyword evidence="2" id="KW-0378">Hydrolase</keyword>
<dbReference type="Pfam" id="PF04851">
    <property type="entry name" value="ResIII"/>
    <property type="match status" value="1"/>
</dbReference>
<dbReference type="Gene3D" id="1.10.10.10">
    <property type="entry name" value="Winged helix-like DNA-binding domain superfamily/Winged helix DNA-binding domain"/>
    <property type="match status" value="1"/>
</dbReference>
<dbReference type="SMART" id="SM00487">
    <property type="entry name" value="DEXDc"/>
    <property type="match status" value="1"/>
</dbReference>
<protein>
    <submittedName>
        <fullName evidence="7">DEAD/DEAH box helicase family protein</fullName>
    </submittedName>
</protein>
<evidence type="ECO:0000256" key="2">
    <source>
        <dbReference type="ARBA" id="ARBA00022801"/>
    </source>
</evidence>
<name>A0ABT4MJU0_9NOCA</name>
<evidence type="ECO:0000256" key="4">
    <source>
        <dbReference type="ARBA" id="ARBA00022840"/>
    </source>
</evidence>
<dbReference type="Proteomes" id="UP001081071">
    <property type="component" value="Unassembled WGS sequence"/>
</dbReference>
<dbReference type="InterPro" id="IPR027417">
    <property type="entry name" value="P-loop_NTPase"/>
</dbReference>
<keyword evidence="4" id="KW-0067">ATP-binding</keyword>
<evidence type="ECO:0000259" key="6">
    <source>
        <dbReference type="PROSITE" id="PS51194"/>
    </source>
</evidence>
<feature type="domain" description="Helicase ATP-binding" evidence="5">
    <location>
        <begin position="28"/>
        <end position="178"/>
    </location>
</feature>
<evidence type="ECO:0000313" key="8">
    <source>
        <dbReference type="Proteomes" id="UP001081071"/>
    </source>
</evidence>
<dbReference type="PANTHER" id="PTHR11274">
    <property type="entry name" value="RAD25/XP-B DNA REPAIR HELICASE"/>
    <property type="match status" value="1"/>
</dbReference>
<dbReference type="GO" id="GO:0004386">
    <property type="term" value="F:helicase activity"/>
    <property type="evidence" value="ECO:0007669"/>
    <property type="project" value="UniProtKB-KW"/>
</dbReference>
<dbReference type="InterPro" id="IPR001650">
    <property type="entry name" value="Helicase_C-like"/>
</dbReference>
<evidence type="ECO:0000256" key="3">
    <source>
        <dbReference type="ARBA" id="ARBA00022806"/>
    </source>
</evidence>
<dbReference type="InterPro" id="IPR006935">
    <property type="entry name" value="Helicase/UvrB_N"/>
</dbReference>
<keyword evidence="1" id="KW-0547">Nucleotide-binding</keyword>
<dbReference type="InterPro" id="IPR014001">
    <property type="entry name" value="Helicase_ATP-bd"/>
</dbReference>
<dbReference type="Pfam" id="PF00271">
    <property type="entry name" value="Helicase_C"/>
    <property type="match status" value="1"/>
</dbReference>
<keyword evidence="3 7" id="KW-0347">Helicase</keyword>
<dbReference type="EMBL" id="JAPWIJ010000009">
    <property type="protein sequence ID" value="MCZ4520954.1"/>
    <property type="molecule type" value="Genomic_DNA"/>
</dbReference>
<evidence type="ECO:0000256" key="1">
    <source>
        <dbReference type="ARBA" id="ARBA00022741"/>
    </source>
</evidence>
<dbReference type="Gene3D" id="3.40.50.300">
    <property type="entry name" value="P-loop containing nucleotide triphosphate hydrolases"/>
    <property type="match status" value="2"/>
</dbReference>
<dbReference type="RefSeq" id="WP_269607372.1">
    <property type="nucleotide sequence ID" value="NZ_JAPWIJ010000009.1"/>
</dbReference>
<dbReference type="PROSITE" id="PS51192">
    <property type="entry name" value="HELICASE_ATP_BIND_1"/>
    <property type="match status" value="1"/>
</dbReference>
<comment type="caution">
    <text evidence="7">The sequence shown here is derived from an EMBL/GenBank/DDBJ whole genome shotgun (WGS) entry which is preliminary data.</text>
</comment>
<dbReference type="SUPFAM" id="SSF88659">
    <property type="entry name" value="Sigma3 and sigma4 domains of RNA polymerase sigma factors"/>
    <property type="match status" value="1"/>
</dbReference>
<organism evidence="7 8">
    <name type="scientific">Rhodococcus ruber</name>
    <dbReference type="NCBI Taxonomy" id="1830"/>
    <lineage>
        <taxon>Bacteria</taxon>
        <taxon>Bacillati</taxon>
        <taxon>Actinomycetota</taxon>
        <taxon>Actinomycetes</taxon>
        <taxon>Mycobacteriales</taxon>
        <taxon>Nocardiaceae</taxon>
        <taxon>Rhodococcus</taxon>
    </lineage>
</organism>